<protein>
    <submittedName>
        <fullName evidence="1">Uncharacterized protein</fullName>
    </submittedName>
</protein>
<dbReference type="AlphaFoldDB" id="A0A074V484"/>
<reference evidence="1 2" key="1">
    <citation type="journal article" date="2014" name="PLoS Genet.">
        <title>Hidden diversity in honey bee gut symbionts detected by single-cell genomics.</title>
        <authorList>
            <person name="Engel P."/>
            <person name="Stepanauskas R."/>
            <person name="Moran N."/>
        </authorList>
    </citation>
    <scope>NUCLEOTIDE SEQUENCE [LARGE SCALE GENOMIC DNA]</scope>
    <source>
        <strain evidence="1 2">SCGC AB-598-J21</strain>
    </source>
</reference>
<dbReference type="EMBL" id="AVQL01000453">
    <property type="protein sequence ID" value="KEQ00243.1"/>
    <property type="molecule type" value="Genomic_DNA"/>
</dbReference>
<organism evidence="1 2">
    <name type="scientific">Snodgrassella alvi SCGC AB-598-J21</name>
    <dbReference type="NCBI Taxonomy" id="1385367"/>
    <lineage>
        <taxon>Bacteria</taxon>
        <taxon>Pseudomonadati</taxon>
        <taxon>Pseudomonadota</taxon>
        <taxon>Betaproteobacteria</taxon>
        <taxon>Neisseriales</taxon>
        <taxon>Neisseriaceae</taxon>
        <taxon>Snodgrassella</taxon>
    </lineage>
</organism>
<accession>A0A074V484</accession>
<comment type="caution">
    <text evidence="1">The sequence shown here is derived from an EMBL/GenBank/DDBJ whole genome shotgun (WGS) entry which is preliminary data.</text>
</comment>
<proteinExistence type="predicted"/>
<evidence type="ECO:0000313" key="2">
    <source>
        <dbReference type="Proteomes" id="UP000027644"/>
    </source>
</evidence>
<name>A0A074V484_9NEIS</name>
<evidence type="ECO:0000313" key="1">
    <source>
        <dbReference type="EMBL" id="KEQ00243.1"/>
    </source>
</evidence>
<dbReference type="Proteomes" id="UP000027644">
    <property type="component" value="Unassembled WGS sequence"/>
</dbReference>
<sequence>MTNKLIKAIKIFTLKTSDIDITWVRTILHHRFDKTHFLKLSQLVIFYKAWLANQYYIPYYFVILPDKLTINAGVK</sequence>
<gene>
    <name evidence="1" type="ORF">SASC598J21_019440</name>
</gene>